<dbReference type="PANTHER" id="PTHR10972">
    <property type="entry name" value="OXYSTEROL-BINDING PROTEIN-RELATED"/>
    <property type="match status" value="1"/>
</dbReference>
<dbReference type="GO" id="GO:0005829">
    <property type="term" value="C:cytosol"/>
    <property type="evidence" value="ECO:0007669"/>
    <property type="project" value="TreeGrafter"/>
</dbReference>
<dbReference type="GO" id="GO:0005886">
    <property type="term" value="C:plasma membrane"/>
    <property type="evidence" value="ECO:0007669"/>
    <property type="project" value="TreeGrafter"/>
</dbReference>
<dbReference type="InterPro" id="IPR018494">
    <property type="entry name" value="Oxysterol-bd_CS"/>
</dbReference>
<evidence type="ECO:0000256" key="5">
    <source>
        <dbReference type="RuleBase" id="RU003845"/>
    </source>
</evidence>
<dbReference type="Pfam" id="PF01237">
    <property type="entry name" value="Oxysterol_BP"/>
    <property type="match status" value="1"/>
</dbReference>
<evidence type="ECO:0000256" key="4">
    <source>
        <dbReference type="RuleBase" id="RU003844"/>
    </source>
</evidence>
<dbReference type="GO" id="GO:0032934">
    <property type="term" value="F:sterol binding"/>
    <property type="evidence" value="ECO:0007669"/>
    <property type="project" value="TreeGrafter"/>
</dbReference>
<dbReference type="InterPro" id="IPR000648">
    <property type="entry name" value="Oxysterol-bd"/>
</dbReference>
<evidence type="ECO:0000256" key="1">
    <source>
        <dbReference type="ARBA" id="ARBA00008842"/>
    </source>
</evidence>
<dbReference type="OrthoDB" id="416222at2759"/>
<evidence type="ECO:0000256" key="3">
    <source>
        <dbReference type="ARBA" id="ARBA00023121"/>
    </source>
</evidence>
<dbReference type="Proteomes" id="UP000728185">
    <property type="component" value="Unassembled WGS sequence"/>
</dbReference>
<protein>
    <recommendedName>
        <fullName evidence="5">Oxysterol-binding protein</fullName>
    </recommendedName>
</protein>
<evidence type="ECO:0000256" key="2">
    <source>
        <dbReference type="ARBA" id="ARBA00022553"/>
    </source>
</evidence>
<sequence length="344" mass="38699">MSLWSLFCIDKFSREIVSGVDLYYFIPAYYRSTHFTGMHPSLEFRTSRTGTLNREFQSPEHSDEDDQFFDAQSAMSGEPGATCSEPRDPKMFNKMLILPRAEGVRASATSLHSLVDADESSSASDSAIEEEVELARPLQKINSLESVVQSRRVSSVDTPVCLVPKHQLFGVGRQRRTCIKPSPKVALNLWSIIKNGIGKDLTKIPIPVNFNEPISFLQRAAEDLTYSYLLDQASEVTDPAEQMALITAFSVSCYATTAIRTGKPFNPLLGETFELDRTNDSYGWRLIAEQVSHHPPGSAMYCESLRYGWQIWVEFILVSKFRGKYMSVIPKGKLSHVLTKSYVR</sequence>
<dbReference type="SUPFAM" id="SSF144000">
    <property type="entry name" value="Oxysterol-binding protein-like"/>
    <property type="match status" value="1"/>
</dbReference>
<keyword evidence="5" id="KW-0813">Transport</keyword>
<dbReference type="InterPro" id="IPR037239">
    <property type="entry name" value="OSBP_sf"/>
</dbReference>
<dbReference type="EMBL" id="LUCM01000512">
    <property type="protein sequence ID" value="KAA0200460.1"/>
    <property type="molecule type" value="Genomic_DNA"/>
</dbReference>
<keyword evidence="7" id="KW-1185">Reference proteome</keyword>
<reference evidence="6" key="1">
    <citation type="submission" date="2019-05" db="EMBL/GenBank/DDBJ databases">
        <title>Annotation for the trematode Fasciolopsis buski.</title>
        <authorList>
            <person name="Choi Y.-J."/>
        </authorList>
    </citation>
    <scope>NUCLEOTIDE SEQUENCE</scope>
    <source>
        <strain evidence="6">HT</strain>
        <tissue evidence="6">Whole worm</tissue>
    </source>
</reference>
<dbReference type="GO" id="GO:0006869">
    <property type="term" value="P:lipid transport"/>
    <property type="evidence" value="ECO:0007669"/>
    <property type="project" value="UniProtKB-KW"/>
</dbReference>
<dbReference type="PANTHER" id="PTHR10972:SF205">
    <property type="entry name" value="OXYSTEROL-BINDING PROTEIN 1"/>
    <property type="match status" value="1"/>
</dbReference>
<dbReference type="PROSITE" id="PS01013">
    <property type="entry name" value="OSBP"/>
    <property type="match status" value="1"/>
</dbReference>
<proteinExistence type="inferred from homology"/>
<evidence type="ECO:0000313" key="7">
    <source>
        <dbReference type="Proteomes" id="UP000728185"/>
    </source>
</evidence>
<accession>A0A8E0VPI4</accession>
<dbReference type="GO" id="GO:0097038">
    <property type="term" value="C:perinuclear endoplasmic reticulum"/>
    <property type="evidence" value="ECO:0007669"/>
    <property type="project" value="TreeGrafter"/>
</dbReference>
<comment type="similarity">
    <text evidence="1 4">Belongs to the OSBP family.</text>
</comment>
<dbReference type="Gene3D" id="2.40.160.120">
    <property type="match status" value="1"/>
</dbReference>
<gene>
    <name evidence="6" type="ORF">FBUS_10475</name>
</gene>
<keyword evidence="2" id="KW-0597">Phosphoprotein</keyword>
<evidence type="ECO:0000313" key="6">
    <source>
        <dbReference type="EMBL" id="KAA0200460.1"/>
    </source>
</evidence>
<keyword evidence="5" id="KW-0445">Lipid transport</keyword>
<comment type="caution">
    <text evidence="6">The sequence shown here is derived from an EMBL/GenBank/DDBJ whole genome shotgun (WGS) entry which is preliminary data.</text>
</comment>
<keyword evidence="3" id="KW-0446">Lipid-binding</keyword>
<dbReference type="AlphaFoldDB" id="A0A8E0VPI4"/>
<organism evidence="6 7">
    <name type="scientific">Fasciolopsis buskii</name>
    <dbReference type="NCBI Taxonomy" id="27845"/>
    <lineage>
        <taxon>Eukaryota</taxon>
        <taxon>Metazoa</taxon>
        <taxon>Spiralia</taxon>
        <taxon>Lophotrochozoa</taxon>
        <taxon>Platyhelminthes</taxon>
        <taxon>Trematoda</taxon>
        <taxon>Digenea</taxon>
        <taxon>Plagiorchiida</taxon>
        <taxon>Echinostomata</taxon>
        <taxon>Echinostomatoidea</taxon>
        <taxon>Fasciolidae</taxon>
        <taxon>Fasciolopsis</taxon>
    </lineage>
</organism>
<name>A0A8E0VPI4_9TREM</name>